<dbReference type="EMBL" id="CM039431">
    <property type="protein sequence ID" value="KAI4336543.1"/>
    <property type="molecule type" value="Genomic_DNA"/>
</dbReference>
<gene>
    <name evidence="1" type="ORF">L6164_015058</name>
</gene>
<keyword evidence="2" id="KW-1185">Reference proteome</keyword>
<comment type="caution">
    <text evidence="1">The sequence shown here is derived from an EMBL/GenBank/DDBJ whole genome shotgun (WGS) entry which is preliminary data.</text>
</comment>
<sequence>MDPIIFLLLTSSFRFLFVFAAQSPATSSRISVFGVVYCDVCSTNTFSKQSYFLPGVEVHIECKFKAISPKSNEQMNLSVNRTTGEDGVYKLDVRSVDGVNCSDGPAIVSFCQASLIGSPSSPTCNVPLIKTASNKISVKSKQGNLCTLSLDALTYRPYKINTTLCGI</sequence>
<name>A0ACB9NKG2_BAUVA</name>
<evidence type="ECO:0000313" key="2">
    <source>
        <dbReference type="Proteomes" id="UP000828941"/>
    </source>
</evidence>
<protein>
    <submittedName>
        <fullName evidence="1">Uncharacterized protein</fullName>
    </submittedName>
</protein>
<accession>A0ACB9NKG2</accession>
<organism evidence="1 2">
    <name type="scientific">Bauhinia variegata</name>
    <name type="common">Purple orchid tree</name>
    <name type="synonym">Phanera variegata</name>
    <dbReference type="NCBI Taxonomy" id="167791"/>
    <lineage>
        <taxon>Eukaryota</taxon>
        <taxon>Viridiplantae</taxon>
        <taxon>Streptophyta</taxon>
        <taxon>Embryophyta</taxon>
        <taxon>Tracheophyta</taxon>
        <taxon>Spermatophyta</taxon>
        <taxon>Magnoliopsida</taxon>
        <taxon>eudicotyledons</taxon>
        <taxon>Gunneridae</taxon>
        <taxon>Pentapetalae</taxon>
        <taxon>rosids</taxon>
        <taxon>fabids</taxon>
        <taxon>Fabales</taxon>
        <taxon>Fabaceae</taxon>
        <taxon>Cercidoideae</taxon>
        <taxon>Cercideae</taxon>
        <taxon>Bauhiniinae</taxon>
        <taxon>Bauhinia</taxon>
    </lineage>
</organism>
<evidence type="ECO:0000313" key="1">
    <source>
        <dbReference type="EMBL" id="KAI4336543.1"/>
    </source>
</evidence>
<reference evidence="1 2" key="1">
    <citation type="journal article" date="2022" name="DNA Res.">
        <title>Chromosomal-level genome assembly of the orchid tree Bauhinia variegata (Leguminosae; Cercidoideae) supports the allotetraploid origin hypothesis of Bauhinia.</title>
        <authorList>
            <person name="Zhong Y."/>
            <person name="Chen Y."/>
            <person name="Zheng D."/>
            <person name="Pang J."/>
            <person name="Liu Y."/>
            <person name="Luo S."/>
            <person name="Meng S."/>
            <person name="Qian L."/>
            <person name="Wei D."/>
            <person name="Dai S."/>
            <person name="Zhou R."/>
        </authorList>
    </citation>
    <scope>NUCLEOTIDE SEQUENCE [LARGE SCALE GENOMIC DNA]</scope>
    <source>
        <strain evidence="1">BV-YZ2020</strain>
    </source>
</reference>
<proteinExistence type="predicted"/>
<dbReference type="Proteomes" id="UP000828941">
    <property type="component" value="Chromosome 6"/>
</dbReference>